<comment type="cofactor">
    <cofactor evidence="1">
        <name>Mg(2+)</name>
        <dbReference type="ChEBI" id="CHEBI:18420"/>
    </cofactor>
</comment>
<dbReference type="InterPro" id="IPR027417">
    <property type="entry name" value="P-loop_NTPase"/>
</dbReference>
<evidence type="ECO:0000259" key="9">
    <source>
        <dbReference type="PROSITE" id="PS51706"/>
    </source>
</evidence>
<dbReference type="GO" id="GO:0005739">
    <property type="term" value="C:mitochondrion"/>
    <property type="evidence" value="ECO:0007669"/>
    <property type="project" value="TreeGrafter"/>
</dbReference>
<dbReference type="NCBIfam" id="TIGR03598">
    <property type="entry name" value="GTPase_YsxC"/>
    <property type="match status" value="1"/>
</dbReference>
<protein>
    <recommendedName>
        <fullName evidence="3">GTP-binding protein 8</fullName>
    </recommendedName>
</protein>
<dbReference type="SUPFAM" id="SSF52540">
    <property type="entry name" value="P-loop containing nucleoside triphosphate hydrolases"/>
    <property type="match status" value="1"/>
</dbReference>
<accession>A0A0F8URT9</accession>
<dbReference type="PANTHER" id="PTHR46498:SF1">
    <property type="entry name" value="GTP-BINDING PROTEIN 8"/>
    <property type="match status" value="1"/>
</dbReference>
<proteinExistence type="inferred from homology"/>
<name>A0A0F8URT9_9EURO</name>
<dbReference type="FunFam" id="3.40.50.300:FF:001874">
    <property type="entry name" value="GTP binding protein (EngB), putative"/>
    <property type="match status" value="1"/>
</dbReference>
<dbReference type="EMBL" id="JYKN01003205">
    <property type="protein sequence ID" value="KKK13586.1"/>
    <property type="molecule type" value="Genomic_DNA"/>
</dbReference>
<dbReference type="GO" id="GO:0046872">
    <property type="term" value="F:metal ion binding"/>
    <property type="evidence" value="ECO:0007669"/>
    <property type="project" value="UniProtKB-KW"/>
</dbReference>
<dbReference type="GO" id="GO:0005525">
    <property type="term" value="F:GTP binding"/>
    <property type="evidence" value="ECO:0007669"/>
    <property type="project" value="UniProtKB-KW"/>
</dbReference>
<dbReference type="InterPro" id="IPR006073">
    <property type="entry name" value="GTP-bd"/>
</dbReference>
<dbReference type="VEuPathDB" id="FungiDB:P175DRAFT_0444141"/>
<keyword evidence="7" id="KW-0342">GTP-binding</keyword>
<evidence type="ECO:0000256" key="6">
    <source>
        <dbReference type="ARBA" id="ARBA00022842"/>
    </source>
</evidence>
<evidence type="ECO:0000313" key="10">
    <source>
        <dbReference type="EMBL" id="KKK13586.1"/>
    </source>
</evidence>
<evidence type="ECO:0000256" key="5">
    <source>
        <dbReference type="ARBA" id="ARBA00022741"/>
    </source>
</evidence>
<comment type="similarity">
    <text evidence="2">Belongs to the TRAFAC class TrmE-Era-EngA-EngB-Septin-like GTPase superfamily. EngB GTPase family.</text>
</comment>
<dbReference type="Proteomes" id="UP000034947">
    <property type="component" value="Unassembled WGS sequence"/>
</dbReference>
<evidence type="ECO:0000256" key="8">
    <source>
        <dbReference type="SAM" id="MobiDB-lite"/>
    </source>
</evidence>
<dbReference type="InterPro" id="IPR030393">
    <property type="entry name" value="G_ENGB_dom"/>
</dbReference>
<feature type="domain" description="EngB-type G" evidence="9">
    <location>
        <begin position="152"/>
        <end position="353"/>
    </location>
</feature>
<dbReference type="InterPro" id="IPR019987">
    <property type="entry name" value="GTP-bd_ribosome_bio_YsxC"/>
</dbReference>
<sequence>MPNFDNLGKAPYPGRQSGEALAAAQEIMILKFNQHVFNEQQSLFRMKMKRSPYICRFCSDYKPPFHFLSRKLSTKTAPPAPNANATSNPHPPNPNKIPLQDLTPSRLSSYWDTQAPDTSQLAYADKFFLPSRHSPIKLWSASKFRTTPLSSVEPEVAFLGRSNVGKSSLLNAIMGEEICWTSSKPGRTREMNAFGIGGTKGGESKIVLLDMPGYGKASRAEWGVEIMKYLQGRKQLRRAFVLIDSHHGIKKKDEDILMLFRRYAIPHQIILSKVDKVLVKNRSQMKSGASVAGAAALQRMLEGLRPIIQPDGRTEGPGALGEILTCSSETSIGQGQFLGISAIRWAIISAAGFDGNVEAKTNAISDSCVSNTSGAAS</sequence>
<organism evidence="10 11">
    <name type="scientific">Aspergillus ochraceoroseus</name>
    <dbReference type="NCBI Taxonomy" id="138278"/>
    <lineage>
        <taxon>Eukaryota</taxon>
        <taxon>Fungi</taxon>
        <taxon>Dikarya</taxon>
        <taxon>Ascomycota</taxon>
        <taxon>Pezizomycotina</taxon>
        <taxon>Eurotiomycetes</taxon>
        <taxon>Eurotiomycetidae</taxon>
        <taxon>Eurotiales</taxon>
        <taxon>Aspergillaceae</taxon>
        <taxon>Aspergillus</taxon>
        <taxon>Aspergillus subgen. Nidulantes</taxon>
    </lineage>
</organism>
<evidence type="ECO:0000313" key="11">
    <source>
        <dbReference type="Proteomes" id="UP000034947"/>
    </source>
</evidence>
<dbReference type="Gene3D" id="3.40.50.300">
    <property type="entry name" value="P-loop containing nucleotide triphosphate hydrolases"/>
    <property type="match status" value="1"/>
</dbReference>
<evidence type="ECO:0000256" key="1">
    <source>
        <dbReference type="ARBA" id="ARBA00001946"/>
    </source>
</evidence>
<gene>
    <name evidence="10" type="ORF">AOCH_002753</name>
</gene>
<evidence type="ECO:0000256" key="7">
    <source>
        <dbReference type="ARBA" id="ARBA00023134"/>
    </source>
</evidence>
<dbReference type="PROSITE" id="PS51706">
    <property type="entry name" value="G_ENGB"/>
    <property type="match status" value="1"/>
</dbReference>
<dbReference type="Pfam" id="PF01926">
    <property type="entry name" value="MMR_HSR1"/>
    <property type="match status" value="1"/>
</dbReference>
<keyword evidence="4" id="KW-0479">Metal-binding</keyword>
<dbReference type="CDD" id="cd01876">
    <property type="entry name" value="YihA_EngB"/>
    <property type="match status" value="1"/>
</dbReference>
<feature type="region of interest" description="Disordered" evidence="8">
    <location>
        <begin position="76"/>
        <end position="100"/>
    </location>
</feature>
<dbReference type="InterPro" id="IPR052279">
    <property type="entry name" value="EngB_GTPase"/>
</dbReference>
<keyword evidence="11" id="KW-1185">Reference proteome</keyword>
<evidence type="ECO:0000256" key="4">
    <source>
        <dbReference type="ARBA" id="ARBA00022723"/>
    </source>
</evidence>
<keyword evidence="6" id="KW-0460">Magnesium</keyword>
<comment type="caution">
    <text evidence="10">The sequence shown here is derived from an EMBL/GenBank/DDBJ whole genome shotgun (WGS) entry which is preliminary data.</text>
</comment>
<evidence type="ECO:0000256" key="2">
    <source>
        <dbReference type="ARBA" id="ARBA00009638"/>
    </source>
</evidence>
<dbReference type="AlphaFoldDB" id="A0A0F8URT9"/>
<keyword evidence="5" id="KW-0547">Nucleotide-binding</keyword>
<reference evidence="10 11" key="1">
    <citation type="submission" date="2015-02" db="EMBL/GenBank/DDBJ databases">
        <title>Draft Genome Sequences of Two Closely-Related Aflatoxigenic Aspergillus Species Obtained from the Cote d'Ivoire.</title>
        <authorList>
            <person name="Moore G.G."/>
            <person name="Beltz S.B."/>
            <person name="Mack B.M."/>
        </authorList>
    </citation>
    <scope>NUCLEOTIDE SEQUENCE [LARGE SCALE GENOMIC DNA]</scope>
    <source>
        <strain evidence="10 11">SRRC1432</strain>
    </source>
</reference>
<evidence type="ECO:0000256" key="3">
    <source>
        <dbReference type="ARBA" id="ARBA00015370"/>
    </source>
</evidence>
<dbReference type="OrthoDB" id="391988at2759"/>
<dbReference type="PANTHER" id="PTHR46498">
    <property type="entry name" value="GTP-BINDING PROTEIN 8"/>
    <property type="match status" value="1"/>
</dbReference>